<feature type="domain" description="Acyl-CoA dehydrogenase/oxidase C-terminal" evidence="7">
    <location>
        <begin position="233"/>
        <end position="376"/>
    </location>
</feature>
<dbReference type="Gene3D" id="2.40.110.10">
    <property type="entry name" value="Butyryl-CoA Dehydrogenase, subunit A, domain 2"/>
    <property type="match status" value="1"/>
</dbReference>
<feature type="domain" description="Acyl-CoA dehydrogenase/oxidase N-terminal" evidence="9">
    <location>
        <begin position="15"/>
        <end position="125"/>
    </location>
</feature>
<dbReference type="InterPro" id="IPR006089">
    <property type="entry name" value="Acyl-CoA_DH_CS"/>
</dbReference>
<evidence type="ECO:0000256" key="5">
    <source>
        <dbReference type="ARBA" id="ARBA00023002"/>
    </source>
</evidence>
<keyword evidence="5 6" id="KW-0560">Oxidoreductase</keyword>
<proteinExistence type="inferred from homology"/>
<keyword evidence="3 6" id="KW-0285">Flavoprotein</keyword>
<accession>A0ABT0ZFJ3</accession>
<dbReference type="PANTHER" id="PTHR43292">
    <property type="entry name" value="ACYL-COA DEHYDROGENASE"/>
    <property type="match status" value="1"/>
</dbReference>
<comment type="cofactor">
    <cofactor evidence="1 6">
        <name>FAD</name>
        <dbReference type="ChEBI" id="CHEBI:57692"/>
    </cofactor>
</comment>
<dbReference type="Pfam" id="PF02771">
    <property type="entry name" value="Acyl-CoA_dh_N"/>
    <property type="match status" value="1"/>
</dbReference>
<keyword evidence="4 6" id="KW-0274">FAD</keyword>
<dbReference type="InterPro" id="IPR036250">
    <property type="entry name" value="AcylCo_DH-like_C"/>
</dbReference>
<evidence type="ECO:0000256" key="2">
    <source>
        <dbReference type="ARBA" id="ARBA00009347"/>
    </source>
</evidence>
<dbReference type="Gene3D" id="1.10.540.10">
    <property type="entry name" value="Acyl-CoA dehydrogenase/oxidase, N-terminal domain"/>
    <property type="match status" value="1"/>
</dbReference>
<evidence type="ECO:0000313" key="10">
    <source>
        <dbReference type="EMBL" id="MCN9242360.1"/>
    </source>
</evidence>
<protein>
    <submittedName>
        <fullName evidence="10">Acyl-CoA dehydrogenase family protein</fullName>
    </submittedName>
</protein>
<dbReference type="SUPFAM" id="SSF47203">
    <property type="entry name" value="Acyl-CoA dehydrogenase C-terminal domain-like"/>
    <property type="match status" value="1"/>
</dbReference>
<comment type="caution">
    <text evidence="10">The sequence shown here is derived from an EMBL/GenBank/DDBJ whole genome shotgun (WGS) entry which is preliminary data.</text>
</comment>
<dbReference type="InterPro" id="IPR009100">
    <property type="entry name" value="AcylCoA_DH/oxidase_NM_dom_sf"/>
</dbReference>
<dbReference type="InterPro" id="IPR013786">
    <property type="entry name" value="AcylCoA_DH/ox_N"/>
</dbReference>
<name>A0ABT0ZFJ3_9ACTN</name>
<evidence type="ECO:0000259" key="7">
    <source>
        <dbReference type="Pfam" id="PF00441"/>
    </source>
</evidence>
<dbReference type="Pfam" id="PF00441">
    <property type="entry name" value="Acyl-CoA_dh_1"/>
    <property type="match status" value="1"/>
</dbReference>
<dbReference type="Gene3D" id="1.20.140.10">
    <property type="entry name" value="Butyryl-CoA Dehydrogenase, subunit A, domain 3"/>
    <property type="match status" value="1"/>
</dbReference>
<dbReference type="PROSITE" id="PS00072">
    <property type="entry name" value="ACYL_COA_DH_1"/>
    <property type="match status" value="1"/>
</dbReference>
<comment type="similarity">
    <text evidence="2 6">Belongs to the acyl-CoA dehydrogenase family.</text>
</comment>
<dbReference type="InterPro" id="IPR052161">
    <property type="entry name" value="Mycobact_Acyl-CoA_DH"/>
</dbReference>
<evidence type="ECO:0000256" key="3">
    <source>
        <dbReference type="ARBA" id="ARBA00022630"/>
    </source>
</evidence>
<feature type="domain" description="Acyl-CoA oxidase/dehydrogenase middle" evidence="8">
    <location>
        <begin position="129"/>
        <end position="221"/>
    </location>
</feature>
<evidence type="ECO:0000256" key="1">
    <source>
        <dbReference type="ARBA" id="ARBA00001974"/>
    </source>
</evidence>
<dbReference type="RefSeq" id="WP_252425669.1">
    <property type="nucleotide sequence ID" value="NZ_JAMWMR010000013.1"/>
</dbReference>
<evidence type="ECO:0000256" key="4">
    <source>
        <dbReference type="ARBA" id="ARBA00022827"/>
    </source>
</evidence>
<dbReference type="InterPro" id="IPR046373">
    <property type="entry name" value="Acyl-CoA_Oxase/DH_mid-dom_sf"/>
</dbReference>
<dbReference type="InterPro" id="IPR037069">
    <property type="entry name" value="AcylCoA_DH/ox_N_sf"/>
</dbReference>
<dbReference type="Pfam" id="PF02770">
    <property type="entry name" value="Acyl-CoA_dh_M"/>
    <property type="match status" value="1"/>
</dbReference>
<evidence type="ECO:0000259" key="9">
    <source>
        <dbReference type="Pfam" id="PF02771"/>
    </source>
</evidence>
<dbReference type="InterPro" id="IPR009075">
    <property type="entry name" value="AcylCo_DH/oxidase_C"/>
</dbReference>
<sequence>MRRLRLTATELTAPERELQREVREWLNERLPEGSYPVGLGMAGAFDPRFSRDLGARGWLGMALPKEYGGGGRTAVERLVVVEELLARGAPVGFHWVADRQSGPSIALHGTEEQKREFLPRIAAGELSFAIGMSEPYSGSDLASIKSKAERVEGGWVINGSKIWTSGAHLADYVLGLFRTGDDKHGGLTQFIIERPTEGLTISPIPFIDGEKHFCLLTFEDVFVPDTRRLGEVGRGWMQNQEELVLERGGVDRWMSAMPVLERWVRRELDTDSTRLKDDLAGISTRCWAFHGMSLAVARMVDAGELPKTEAALVKDMATRFEQECVEIVVRHLGRMPDPTSEDPFEALLATAVLHKPSWTIRGGTTEILHNLIAKELGR</sequence>
<keyword evidence="11" id="KW-1185">Reference proteome</keyword>
<dbReference type="InterPro" id="IPR006091">
    <property type="entry name" value="Acyl-CoA_Oxase/DH_mid-dom"/>
</dbReference>
<organism evidence="10 11">
    <name type="scientific">Streptomyces macrolidinus</name>
    <dbReference type="NCBI Taxonomy" id="2952607"/>
    <lineage>
        <taxon>Bacteria</taxon>
        <taxon>Bacillati</taxon>
        <taxon>Actinomycetota</taxon>
        <taxon>Actinomycetes</taxon>
        <taxon>Kitasatosporales</taxon>
        <taxon>Streptomycetaceae</taxon>
        <taxon>Streptomyces</taxon>
    </lineage>
</organism>
<gene>
    <name evidence="10" type="ORF">NGF19_16435</name>
</gene>
<evidence type="ECO:0000313" key="11">
    <source>
        <dbReference type="Proteomes" id="UP001523219"/>
    </source>
</evidence>
<evidence type="ECO:0000259" key="8">
    <source>
        <dbReference type="Pfam" id="PF02770"/>
    </source>
</evidence>
<dbReference type="Proteomes" id="UP001523219">
    <property type="component" value="Unassembled WGS sequence"/>
</dbReference>
<dbReference type="SUPFAM" id="SSF56645">
    <property type="entry name" value="Acyl-CoA dehydrogenase NM domain-like"/>
    <property type="match status" value="1"/>
</dbReference>
<dbReference type="PANTHER" id="PTHR43292:SF4">
    <property type="entry name" value="ACYL-COA DEHYDROGENASE FADE34"/>
    <property type="match status" value="1"/>
</dbReference>
<evidence type="ECO:0000256" key="6">
    <source>
        <dbReference type="RuleBase" id="RU362125"/>
    </source>
</evidence>
<dbReference type="EMBL" id="JAMWMR010000013">
    <property type="protein sequence ID" value="MCN9242360.1"/>
    <property type="molecule type" value="Genomic_DNA"/>
</dbReference>
<reference evidence="10 11" key="1">
    <citation type="submission" date="2022-05" db="EMBL/GenBank/DDBJ databases">
        <title>Streptomyces sp. nov. RY43-2 isolated from soil of a peat swamp forest.</title>
        <authorList>
            <person name="Kanchanasin P."/>
            <person name="Tanasupawat S."/>
            <person name="Phongsopitanun W."/>
        </authorList>
    </citation>
    <scope>NUCLEOTIDE SEQUENCE [LARGE SCALE GENOMIC DNA]</scope>
    <source>
        <strain evidence="10 11">RY43-2</strain>
    </source>
</reference>